<sequence length="144" mass="15870">MRLKRRAHALTSHSVTNIDKVAAGASIALETETTGFESTYQVFDFRLSLESSRRRFEVQAPRSATKRLRNENALAEGFLKFDTTRTRHRSCAMLASVGHMRAAADSIKILELTSAPSRSVGPPGVVDDVAEPTARRALRGNRSE</sequence>
<organism evidence="2 3">
    <name type="scientific">Eumeta variegata</name>
    <name type="common">Bagworm moth</name>
    <name type="synonym">Eumeta japonica</name>
    <dbReference type="NCBI Taxonomy" id="151549"/>
    <lineage>
        <taxon>Eukaryota</taxon>
        <taxon>Metazoa</taxon>
        <taxon>Ecdysozoa</taxon>
        <taxon>Arthropoda</taxon>
        <taxon>Hexapoda</taxon>
        <taxon>Insecta</taxon>
        <taxon>Pterygota</taxon>
        <taxon>Neoptera</taxon>
        <taxon>Endopterygota</taxon>
        <taxon>Lepidoptera</taxon>
        <taxon>Glossata</taxon>
        <taxon>Ditrysia</taxon>
        <taxon>Tineoidea</taxon>
        <taxon>Psychidae</taxon>
        <taxon>Oiketicinae</taxon>
        <taxon>Eumeta</taxon>
    </lineage>
</organism>
<protein>
    <submittedName>
        <fullName evidence="2">Uncharacterized protein</fullName>
    </submittedName>
</protein>
<evidence type="ECO:0000256" key="1">
    <source>
        <dbReference type="SAM" id="MobiDB-lite"/>
    </source>
</evidence>
<evidence type="ECO:0000313" key="3">
    <source>
        <dbReference type="Proteomes" id="UP000299102"/>
    </source>
</evidence>
<gene>
    <name evidence="2" type="ORF">EVAR_103457_1</name>
</gene>
<feature type="region of interest" description="Disordered" evidence="1">
    <location>
        <begin position="116"/>
        <end position="144"/>
    </location>
</feature>
<comment type="caution">
    <text evidence="2">The sequence shown here is derived from an EMBL/GenBank/DDBJ whole genome shotgun (WGS) entry which is preliminary data.</text>
</comment>
<evidence type="ECO:0000313" key="2">
    <source>
        <dbReference type="EMBL" id="GBP79875.1"/>
    </source>
</evidence>
<accession>A0A4C1YZW3</accession>
<reference evidence="2 3" key="1">
    <citation type="journal article" date="2019" name="Commun. Biol.">
        <title>The bagworm genome reveals a unique fibroin gene that provides high tensile strength.</title>
        <authorList>
            <person name="Kono N."/>
            <person name="Nakamura H."/>
            <person name="Ohtoshi R."/>
            <person name="Tomita M."/>
            <person name="Numata K."/>
            <person name="Arakawa K."/>
        </authorList>
    </citation>
    <scope>NUCLEOTIDE SEQUENCE [LARGE SCALE GENOMIC DNA]</scope>
</reference>
<dbReference type="Proteomes" id="UP000299102">
    <property type="component" value="Unassembled WGS sequence"/>
</dbReference>
<dbReference type="EMBL" id="BGZK01001436">
    <property type="protein sequence ID" value="GBP79875.1"/>
    <property type="molecule type" value="Genomic_DNA"/>
</dbReference>
<name>A0A4C1YZW3_EUMVA</name>
<keyword evidence="3" id="KW-1185">Reference proteome</keyword>
<proteinExistence type="predicted"/>
<dbReference type="AlphaFoldDB" id="A0A4C1YZW3"/>